<keyword evidence="10" id="KW-0472">Membrane</keyword>
<evidence type="ECO:0000259" key="11">
    <source>
        <dbReference type="SMART" id="SM00387"/>
    </source>
</evidence>
<evidence type="ECO:0000256" key="1">
    <source>
        <dbReference type="ARBA" id="ARBA00000085"/>
    </source>
</evidence>
<keyword evidence="5" id="KW-0547">Nucleotide-binding</keyword>
<evidence type="ECO:0000256" key="2">
    <source>
        <dbReference type="ARBA" id="ARBA00012438"/>
    </source>
</evidence>
<evidence type="ECO:0000313" key="13">
    <source>
        <dbReference type="Proteomes" id="UP000192939"/>
    </source>
</evidence>
<dbReference type="PANTHER" id="PTHR24421:SF10">
    <property type="entry name" value="NITRATE_NITRITE SENSOR PROTEIN NARQ"/>
    <property type="match status" value="1"/>
</dbReference>
<evidence type="ECO:0000256" key="8">
    <source>
        <dbReference type="ARBA" id="ARBA00023012"/>
    </source>
</evidence>
<dbReference type="GO" id="GO:0016301">
    <property type="term" value="F:kinase activity"/>
    <property type="evidence" value="ECO:0007669"/>
    <property type="project" value="UniProtKB-KW"/>
</dbReference>
<dbReference type="GeneID" id="43344838"/>
<dbReference type="CDD" id="cd16917">
    <property type="entry name" value="HATPase_UhpB-NarQ-NarX-like"/>
    <property type="match status" value="1"/>
</dbReference>
<keyword evidence="6 12" id="KW-0418">Kinase</keyword>
<dbReference type="RefSeq" id="WP_016312326.1">
    <property type="nucleotide sequence ID" value="NZ_FXAE01000056.1"/>
</dbReference>
<proteinExistence type="predicted"/>
<evidence type="ECO:0000256" key="10">
    <source>
        <dbReference type="SAM" id="Phobius"/>
    </source>
</evidence>
<keyword evidence="7" id="KW-0067">ATP-binding</keyword>
<dbReference type="Pfam" id="PF07730">
    <property type="entry name" value="HisKA_3"/>
    <property type="match status" value="1"/>
</dbReference>
<dbReference type="InterPro" id="IPR011712">
    <property type="entry name" value="Sig_transdc_His_kin_sub3_dim/P"/>
</dbReference>
<evidence type="ECO:0000313" key="12">
    <source>
        <dbReference type="EMBL" id="SMF58773.1"/>
    </source>
</evidence>
<keyword evidence="9" id="KW-0175">Coiled coil</keyword>
<keyword evidence="4" id="KW-0808">Transferase</keyword>
<gene>
    <name evidence="12" type="ORF">SAMN02744124_03862</name>
</gene>
<keyword evidence="3" id="KW-0597">Phosphoprotein</keyword>
<dbReference type="SUPFAM" id="SSF55874">
    <property type="entry name" value="ATPase domain of HSP90 chaperone/DNA topoisomerase II/histidine kinase"/>
    <property type="match status" value="1"/>
</dbReference>
<protein>
    <recommendedName>
        <fullName evidence="2">histidine kinase</fullName>
        <ecNumber evidence="2">2.7.13.3</ecNumber>
    </recommendedName>
</protein>
<dbReference type="InterPro" id="IPR003594">
    <property type="entry name" value="HATPase_dom"/>
</dbReference>
<evidence type="ECO:0000256" key="5">
    <source>
        <dbReference type="ARBA" id="ARBA00022741"/>
    </source>
</evidence>
<evidence type="ECO:0000256" key="7">
    <source>
        <dbReference type="ARBA" id="ARBA00022840"/>
    </source>
</evidence>
<dbReference type="Gene3D" id="3.30.565.10">
    <property type="entry name" value="Histidine kinase-like ATPase, C-terminal domain"/>
    <property type="match status" value="1"/>
</dbReference>
<feature type="transmembrane region" description="Helical" evidence="10">
    <location>
        <begin position="41"/>
        <end position="58"/>
    </location>
</feature>
<accession>A0ABY1M271</accession>
<dbReference type="EC" id="2.7.13.3" evidence="2"/>
<evidence type="ECO:0000256" key="6">
    <source>
        <dbReference type="ARBA" id="ARBA00022777"/>
    </source>
</evidence>
<dbReference type="InterPro" id="IPR036890">
    <property type="entry name" value="HATPase_C_sf"/>
</dbReference>
<keyword evidence="8" id="KW-0902">Two-component regulatory system</keyword>
<evidence type="ECO:0000256" key="9">
    <source>
        <dbReference type="SAM" id="Coils"/>
    </source>
</evidence>
<dbReference type="PANTHER" id="PTHR24421">
    <property type="entry name" value="NITRATE/NITRITE SENSOR PROTEIN NARX-RELATED"/>
    <property type="match status" value="1"/>
</dbReference>
<dbReference type="Gene3D" id="1.20.5.1930">
    <property type="match status" value="1"/>
</dbReference>
<dbReference type="Proteomes" id="UP000192939">
    <property type="component" value="Unassembled WGS sequence"/>
</dbReference>
<dbReference type="InterPro" id="IPR050482">
    <property type="entry name" value="Sensor_HK_TwoCompSys"/>
</dbReference>
<organism evidence="12 13">
    <name type="scientific">Paenibacillus barengoltzii J12</name>
    <dbReference type="NCBI Taxonomy" id="935846"/>
    <lineage>
        <taxon>Bacteria</taxon>
        <taxon>Bacillati</taxon>
        <taxon>Bacillota</taxon>
        <taxon>Bacilli</taxon>
        <taxon>Bacillales</taxon>
        <taxon>Paenibacillaceae</taxon>
        <taxon>Paenibacillus</taxon>
    </lineage>
</organism>
<keyword evidence="13" id="KW-1185">Reference proteome</keyword>
<dbReference type="EMBL" id="FXAE01000056">
    <property type="protein sequence ID" value="SMF58773.1"/>
    <property type="molecule type" value="Genomic_DNA"/>
</dbReference>
<name>A0ABY1M271_9BACL</name>
<keyword evidence="10" id="KW-0812">Transmembrane</keyword>
<reference evidence="12 13" key="1">
    <citation type="submission" date="2017-04" db="EMBL/GenBank/DDBJ databases">
        <authorList>
            <person name="Varghese N."/>
            <person name="Submissions S."/>
        </authorList>
    </citation>
    <scope>NUCLEOTIDE SEQUENCE [LARGE SCALE GENOMIC DNA]</scope>
    <source>
        <strain evidence="12 13">J12</strain>
    </source>
</reference>
<evidence type="ECO:0000256" key="3">
    <source>
        <dbReference type="ARBA" id="ARBA00022553"/>
    </source>
</evidence>
<feature type="domain" description="Histidine kinase/HSP90-like ATPase" evidence="11">
    <location>
        <begin position="185"/>
        <end position="278"/>
    </location>
</feature>
<comment type="caution">
    <text evidence="12">The sequence shown here is derived from an EMBL/GenBank/DDBJ whole genome shotgun (WGS) entry which is preliminary data.</text>
</comment>
<feature type="coiled-coil region" evidence="9">
    <location>
        <begin position="61"/>
        <end position="88"/>
    </location>
</feature>
<keyword evidence="10" id="KW-1133">Transmembrane helix</keyword>
<comment type="catalytic activity">
    <reaction evidence="1">
        <text>ATP + protein L-histidine = ADP + protein N-phospho-L-histidine.</text>
        <dbReference type="EC" id="2.7.13.3"/>
    </reaction>
</comment>
<sequence length="287" mass="32343">MSYKFTKWLILIIPTLVVGVWEVVRHQFLMPFVSMELGNVLTPIILFAVSITLQYRWFANLERMQEELQRERALKARLEQREQLARELHDGIAQSLFLLSVKVDRAERQQQAAGSSYDWNGLRKSIHEVNRYVREAISDLRIPPGAREGEGDEASMSAIVRRIAVEQQLTLHLDWQLEEAGWPAKAKMVLVSCLREAVINAAKHAGVQAIEISASGDAHSFTVTITDRGRGFTEEAAVKPGRYGLQIMRERTNEMGWELTVASRSGETMIQIRGGDGTDEGSRVGRG</sequence>
<dbReference type="SMART" id="SM00387">
    <property type="entry name" value="HATPase_c"/>
    <property type="match status" value="1"/>
</dbReference>
<evidence type="ECO:0000256" key="4">
    <source>
        <dbReference type="ARBA" id="ARBA00022679"/>
    </source>
</evidence>
<dbReference type="Pfam" id="PF13581">
    <property type="entry name" value="HATPase_c_2"/>
    <property type="match status" value="1"/>
</dbReference>